<evidence type="ECO:0000256" key="1">
    <source>
        <dbReference type="SAM" id="MobiDB-lite"/>
    </source>
</evidence>
<gene>
    <name evidence="3" type="ORF">Daus18300_002686</name>
</gene>
<feature type="compositionally biased region" description="Gly residues" evidence="1">
    <location>
        <begin position="153"/>
        <end position="163"/>
    </location>
</feature>
<evidence type="ECO:0000313" key="3">
    <source>
        <dbReference type="EMBL" id="KAL1876442.1"/>
    </source>
</evidence>
<name>A0ABR3XLL0_9PEZI</name>
<protein>
    <submittedName>
        <fullName evidence="3">Uncharacterized protein</fullName>
    </submittedName>
</protein>
<dbReference type="Proteomes" id="UP001583177">
    <property type="component" value="Unassembled WGS sequence"/>
</dbReference>
<accession>A0ABR3XLL0</accession>
<keyword evidence="2" id="KW-0812">Transmembrane</keyword>
<reference evidence="3 4" key="1">
    <citation type="journal article" date="2024" name="IMA Fungus">
        <title>IMA Genome - F19 : A genome assembly and annotation guide to empower mycologists, including annotated draft genome sequences of Ceratocystis pirilliformis, Diaporthe australafricana, Fusarium ophioides, Paecilomyces lecythidis, and Sporothrix stenoceras.</title>
        <authorList>
            <person name="Aylward J."/>
            <person name="Wilson A.M."/>
            <person name="Visagie C.M."/>
            <person name="Spraker J."/>
            <person name="Barnes I."/>
            <person name="Buitendag C."/>
            <person name="Ceriani C."/>
            <person name="Del Mar Angel L."/>
            <person name="du Plessis D."/>
            <person name="Fuchs T."/>
            <person name="Gasser K."/>
            <person name="Kramer D."/>
            <person name="Li W."/>
            <person name="Munsamy K."/>
            <person name="Piso A."/>
            <person name="Price J.L."/>
            <person name="Sonnekus B."/>
            <person name="Thomas C."/>
            <person name="van der Nest A."/>
            <person name="van Dijk A."/>
            <person name="van Heerden A."/>
            <person name="van Vuuren N."/>
            <person name="Yilmaz N."/>
            <person name="Duong T.A."/>
            <person name="van der Merwe N.A."/>
            <person name="Wingfield M.J."/>
            <person name="Wingfield B.D."/>
        </authorList>
    </citation>
    <scope>NUCLEOTIDE SEQUENCE [LARGE SCALE GENOMIC DNA]</scope>
    <source>
        <strain evidence="3 4">CMW 18300</strain>
    </source>
</reference>
<evidence type="ECO:0000256" key="2">
    <source>
        <dbReference type="SAM" id="Phobius"/>
    </source>
</evidence>
<sequence>MHADPFHSWDPPSGWPEPEPDDYTILIVILSVSYVLGILWGAMVLRLTYPTVAPRDKPWVPALARGDACLTPVFFLLPALFWPLVFPALALGALGFILYSAAYGLWSLISPATATSCCGIPLPRRDGKAKAAAAAASSSSPDLEMGAVVACGEDGGGEAGGGEDGSDEVGGRCAGSGESERPPSYTSLPLDEDESGEADGLLAKGAQ</sequence>
<dbReference type="EMBL" id="JAWRVE010000016">
    <property type="protein sequence ID" value="KAL1876442.1"/>
    <property type="molecule type" value="Genomic_DNA"/>
</dbReference>
<feature type="transmembrane region" description="Helical" evidence="2">
    <location>
        <begin position="70"/>
        <end position="97"/>
    </location>
</feature>
<feature type="transmembrane region" description="Helical" evidence="2">
    <location>
        <begin position="23"/>
        <end position="49"/>
    </location>
</feature>
<comment type="caution">
    <text evidence="3">The sequence shown here is derived from an EMBL/GenBank/DDBJ whole genome shotgun (WGS) entry which is preliminary data.</text>
</comment>
<organism evidence="3 4">
    <name type="scientific">Diaporthe australafricana</name>
    <dbReference type="NCBI Taxonomy" id="127596"/>
    <lineage>
        <taxon>Eukaryota</taxon>
        <taxon>Fungi</taxon>
        <taxon>Dikarya</taxon>
        <taxon>Ascomycota</taxon>
        <taxon>Pezizomycotina</taxon>
        <taxon>Sordariomycetes</taxon>
        <taxon>Sordariomycetidae</taxon>
        <taxon>Diaporthales</taxon>
        <taxon>Diaporthaceae</taxon>
        <taxon>Diaporthe</taxon>
    </lineage>
</organism>
<feature type="region of interest" description="Disordered" evidence="1">
    <location>
        <begin position="150"/>
        <end position="207"/>
    </location>
</feature>
<keyword evidence="2" id="KW-1133">Transmembrane helix</keyword>
<evidence type="ECO:0000313" key="4">
    <source>
        <dbReference type="Proteomes" id="UP001583177"/>
    </source>
</evidence>
<keyword evidence="2" id="KW-0472">Membrane</keyword>
<keyword evidence="4" id="KW-1185">Reference proteome</keyword>
<proteinExistence type="predicted"/>